<dbReference type="EMBL" id="NWUX01000020">
    <property type="protein sequence ID" value="PCF94318.1"/>
    <property type="molecule type" value="Genomic_DNA"/>
</dbReference>
<dbReference type="Proteomes" id="UP000218677">
    <property type="component" value="Unassembled WGS sequence"/>
</dbReference>
<dbReference type="OrthoDB" id="6401606at2"/>
<comment type="caution">
    <text evidence="2">The sequence shown here is derived from an EMBL/GenBank/DDBJ whole genome shotgun (WGS) entry which is preliminary data.</text>
</comment>
<evidence type="ECO:0000313" key="3">
    <source>
        <dbReference type="Proteomes" id="UP000218677"/>
    </source>
</evidence>
<feature type="region of interest" description="Disordered" evidence="1">
    <location>
        <begin position="66"/>
        <end position="87"/>
    </location>
</feature>
<proteinExistence type="predicted"/>
<name>A0A2A4HG99_9GAMM</name>
<dbReference type="AlphaFoldDB" id="A0A2A4HG99"/>
<sequence>MVPPIVKSGDWIKVKSNADSFGIDGYVFSVVSKECLSVGYYQNGIKAIRENVIWSGEYWMFENSGPSGSYLKGPDEAIVKRGPPKNR</sequence>
<reference evidence="3" key="1">
    <citation type="submission" date="2017-09" db="EMBL/GenBank/DDBJ databases">
        <authorList>
            <person name="Cho G.-S."/>
            <person name="Oguntoyinbo F.A."/>
            <person name="Cnockaert M."/>
            <person name="Kabisch J."/>
            <person name="Neve H."/>
            <person name="Bockelmann W."/>
            <person name="Wenning M."/>
            <person name="Franz C.M."/>
            <person name="Vandamme P."/>
        </authorList>
    </citation>
    <scope>NUCLEOTIDE SEQUENCE [LARGE SCALE GENOMIC DNA]</scope>
    <source>
        <strain evidence="3">MBT G8648</strain>
    </source>
</reference>
<evidence type="ECO:0000313" key="2">
    <source>
        <dbReference type="EMBL" id="PCF94318.1"/>
    </source>
</evidence>
<evidence type="ECO:0000256" key="1">
    <source>
        <dbReference type="SAM" id="MobiDB-lite"/>
    </source>
</evidence>
<organism evidence="2 3">
    <name type="scientific">Vreelandella nigrificans</name>
    <dbReference type="NCBI Taxonomy" id="2042704"/>
    <lineage>
        <taxon>Bacteria</taxon>
        <taxon>Pseudomonadati</taxon>
        <taxon>Pseudomonadota</taxon>
        <taxon>Gammaproteobacteria</taxon>
        <taxon>Oceanospirillales</taxon>
        <taxon>Halomonadaceae</taxon>
        <taxon>Vreelandella</taxon>
    </lineage>
</organism>
<protein>
    <submittedName>
        <fullName evidence="2">Uncharacterized protein</fullName>
    </submittedName>
</protein>
<keyword evidence="3" id="KW-1185">Reference proteome</keyword>
<accession>A0A2A4HG99</accession>
<dbReference type="RefSeq" id="WP_096653710.1">
    <property type="nucleotide sequence ID" value="NZ_NWUX01000020.1"/>
</dbReference>
<gene>
    <name evidence="2" type="ORF">CPA45_17395</name>
</gene>